<dbReference type="InterPro" id="IPR036771">
    <property type="entry name" value="ATPsynth_dsu/esu_N"/>
</dbReference>
<dbReference type="InterPro" id="IPR020546">
    <property type="entry name" value="ATP_synth_F1_dsu/esu_N"/>
</dbReference>
<dbReference type="InterPro" id="IPR001469">
    <property type="entry name" value="ATP_synth_F1_dsu/esu"/>
</dbReference>
<evidence type="ECO:0000256" key="6">
    <source>
        <dbReference type="ARBA" id="ARBA00023196"/>
    </source>
</evidence>
<evidence type="ECO:0000313" key="10">
    <source>
        <dbReference type="EMBL" id="CAB5136974.1"/>
    </source>
</evidence>
<dbReference type="CDD" id="cd12152">
    <property type="entry name" value="F1-ATPase_delta"/>
    <property type="match status" value="1"/>
</dbReference>
<comment type="subcellular location">
    <subcellularLocation>
        <location evidence="1">Membrane</location>
        <topology evidence="1">Peripheral membrane protein</topology>
    </subcellularLocation>
</comment>
<proteinExistence type="inferred from homology"/>
<evidence type="ECO:0000256" key="2">
    <source>
        <dbReference type="ARBA" id="ARBA00005712"/>
    </source>
</evidence>
<dbReference type="SUPFAM" id="SSF51344">
    <property type="entry name" value="Epsilon subunit of F1F0-ATP synthase N-terminal domain"/>
    <property type="match status" value="1"/>
</dbReference>
<dbReference type="GO" id="GO:0045259">
    <property type="term" value="C:proton-transporting ATP synthase complex"/>
    <property type="evidence" value="ECO:0007669"/>
    <property type="project" value="UniProtKB-KW"/>
</dbReference>
<keyword evidence="7" id="KW-0066">ATP synthesis</keyword>
<dbReference type="NCBIfam" id="TIGR01216">
    <property type="entry name" value="ATP_synt_epsi"/>
    <property type="match status" value="1"/>
</dbReference>
<dbReference type="Pfam" id="PF02823">
    <property type="entry name" value="ATP-synt_DE_N"/>
    <property type="match status" value="1"/>
</dbReference>
<dbReference type="HAMAP" id="MF_00530">
    <property type="entry name" value="ATP_synth_epsil_bac"/>
    <property type="match status" value="1"/>
</dbReference>
<keyword evidence="3" id="KW-0813">Transport</keyword>
<evidence type="ECO:0000256" key="7">
    <source>
        <dbReference type="ARBA" id="ARBA00023310"/>
    </source>
</evidence>
<evidence type="ECO:0000259" key="8">
    <source>
        <dbReference type="Pfam" id="PF02823"/>
    </source>
</evidence>
<comment type="similarity">
    <text evidence="2">Belongs to the ATPase epsilon chain family.</text>
</comment>
<evidence type="ECO:0000313" key="9">
    <source>
        <dbReference type="EMBL" id="CAB4556046.1"/>
    </source>
</evidence>
<sequence length="142" mass="14751">MAEANTMRVEVVSPERVLFSGEASQVITRTLGGGEIAFLAGHAPFLAALIPNHSRLYLTDGSILDVAVHGGFVEVSNGKVSILTDFAELGSEIDKAKAAADIERLQEQLRHEHDANGAAELARAHARLSAAGGVAGTAAATH</sequence>
<evidence type="ECO:0000256" key="1">
    <source>
        <dbReference type="ARBA" id="ARBA00004170"/>
    </source>
</evidence>
<dbReference type="PANTHER" id="PTHR13822">
    <property type="entry name" value="ATP SYNTHASE DELTA/EPSILON CHAIN"/>
    <property type="match status" value="1"/>
</dbReference>
<name>A0A6J6CY10_9ZZZZ</name>
<evidence type="ECO:0000256" key="3">
    <source>
        <dbReference type="ARBA" id="ARBA00022448"/>
    </source>
</evidence>
<protein>
    <submittedName>
        <fullName evidence="9">Unannotated protein</fullName>
    </submittedName>
</protein>
<keyword evidence="5" id="KW-0472">Membrane</keyword>
<evidence type="ECO:0000256" key="5">
    <source>
        <dbReference type="ARBA" id="ARBA00023136"/>
    </source>
</evidence>
<reference evidence="9" key="1">
    <citation type="submission" date="2020-05" db="EMBL/GenBank/DDBJ databases">
        <authorList>
            <person name="Chiriac C."/>
            <person name="Salcher M."/>
            <person name="Ghai R."/>
            <person name="Kavagutti S V."/>
        </authorList>
    </citation>
    <scope>NUCLEOTIDE SEQUENCE</scope>
</reference>
<dbReference type="PANTHER" id="PTHR13822:SF10">
    <property type="entry name" value="ATP SYNTHASE EPSILON CHAIN, CHLOROPLASTIC"/>
    <property type="match status" value="1"/>
</dbReference>
<keyword evidence="6" id="KW-0139">CF(1)</keyword>
<evidence type="ECO:0000256" key="4">
    <source>
        <dbReference type="ARBA" id="ARBA00023065"/>
    </source>
</evidence>
<dbReference type="GO" id="GO:0046933">
    <property type="term" value="F:proton-transporting ATP synthase activity, rotational mechanism"/>
    <property type="evidence" value="ECO:0007669"/>
    <property type="project" value="InterPro"/>
</dbReference>
<dbReference type="EMBL" id="CAFBRX010000253">
    <property type="protein sequence ID" value="CAB5136974.1"/>
    <property type="molecule type" value="Genomic_DNA"/>
</dbReference>
<accession>A0A6J6CY10</accession>
<dbReference type="Gene3D" id="2.60.15.10">
    <property type="entry name" value="F0F1 ATP synthase delta/epsilon subunit, N-terminal"/>
    <property type="match status" value="1"/>
</dbReference>
<feature type="domain" description="ATP synthase F1 complex delta/epsilon subunit N-terminal" evidence="8">
    <location>
        <begin position="7"/>
        <end position="87"/>
    </location>
</feature>
<dbReference type="EMBL" id="CAEZSL010000250">
    <property type="protein sequence ID" value="CAB4556046.1"/>
    <property type="molecule type" value="Genomic_DNA"/>
</dbReference>
<organism evidence="9">
    <name type="scientific">freshwater metagenome</name>
    <dbReference type="NCBI Taxonomy" id="449393"/>
    <lineage>
        <taxon>unclassified sequences</taxon>
        <taxon>metagenomes</taxon>
        <taxon>ecological metagenomes</taxon>
    </lineage>
</organism>
<keyword evidence="4" id="KW-0406">Ion transport</keyword>
<gene>
    <name evidence="9" type="ORF">UFOPK1421_01588</name>
    <name evidence="10" type="ORF">UFOPK4422_01692</name>
</gene>
<dbReference type="AlphaFoldDB" id="A0A6J6CY10"/>